<dbReference type="GO" id="GO:0016787">
    <property type="term" value="F:hydrolase activity"/>
    <property type="evidence" value="ECO:0007669"/>
    <property type="project" value="UniProtKB-KW"/>
</dbReference>
<dbReference type="GO" id="GO:0036297">
    <property type="term" value="P:interstrand cross-link repair"/>
    <property type="evidence" value="ECO:0007669"/>
    <property type="project" value="TreeGrafter"/>
</dbReference>
<feature type="domain" description="Helicase ATP-binding" evidence="8">
    <location>
        <begin position="110"/>
        <end position="278"/>
    </location>
</feature>
<dbReference type="WBParaSite" id="TMUE_2000009560.1">
    <property type="protein sequence ID" value="TMUE_2000009560.1"/>
    <property type="gene ID" value="WBGene00287002"/>
</dbReference>
<evidence type="ECO:0000256" key="3">
    <source>
        <dbReference type="ARBA" id="ARBA00022741"/>
    </source>
</evidence>
<dbReference type="InterPro" id="IPR001650">
    <property type="entry name" value="Helicase_C-like"/>
</dbReference>
<dbReference type="CDD" id="cd12091">
    <property type="entry name" value="FANCM_ID"/>
    <property type="match status" value="1"/>
</dbReference>
<dbReference type="GO" id="GO:0005634">
    <property type="term" value="C:nucleus"/>
    <property type="evidence" value="ECO:0007669"/>
    <property type="project" value="UniProtKB-SubCell"/>
</dbReference>
<feature type="domain" description="Helicase C-terminal" evidence="9">
    <location>
        <begin position="485"/>
        <end position="637"/>
    </location>
</feature>
<dbReference type="GO" id="GO:0005524">
    <property type="term" value="F:ATP binding"/>
    <property type="evidence" value="ECO:0007669"/>
    <property type="project" value="UniProtKB-KW"/>
</dbReference>
<dbReference type="PANTHER" id="PTHR14025:SF20">
    <property type="entry name" value="FANCONI ANEMIA GROUP M PROTEIN"/>
    <property type="match status" value="1"/>
</dbReference>
<reference evidence="11" key="1">
    <citation type="submission" date="2019-12" db="UniProtKB">
        <authorList>
            <consortium name="WormBaseParasite"/>
        </authorList>
    </citation>
    <scope>IDENTIFICATION</scope>
</reference>
<evidence type="ECO:0000313" key="11">
    <source>
        <dbReference type="WBParaSite" id="TMUE_2000009560.1"/>
    </source>
</evidence>
<comment type="similarity">
    <text evidence="2">Belongs to the DEAD box helicase family. DEAH subfamily. FANCM sub-subfamily.</text>
</comment>
<keyword evidence="10" id="KW-1185">Reference proteome</keyword>
<dbReference type="Gene3D" id="1.20.1320.20">
    <property type="entry name" value="hef helicase domain"/>
    <property type="match status" value="1"/>
</dbReference>
<evidence type="ECO:0000256" key="2">
    <source>
        <dbReference type="ARBA" id="ARBA00009889"/>
    </source>
</evidence>
<dbReference type="Gene3D" id="3.40.50.300">
    <property type="entry name" value="P-loop containing nucleotide triphosphate hydrolases"/>
    <property type="match status" value="2"/>
</dbReference>
<dbReference type="InterPro" id="IPR044749">
    <property type="entry name" value="FANCM_DEXDc"/>
</dbReference>
<dbReference type="SMART" id="SM00490">
    <property type="entry name" value="HELICc"/>
    <property type="match status" value="1"/>
</dbReference>
<dbReference type="InterPro" id="IPR027417">
    <property type="entry name" value="P-loop_NTPase"/>
</dbReference>
<dbReference type="PROSITE" id="PS51194">
    <property type="entry name" value="HELICASE_CTER"/>
    <property type="match status" value="1"/>
</dbReference>
<dbReference type="PROSITE" id="PS51192">
    <property type="entry name" value="HELICASE_ATP_BIND_1"/>
    <property type="match status" value="1"/>
</dbReference>
<evidence type="ECO:0000313" key="10">
    <source>
        <dbReference type="Proteomes" id="UP000046395"/>
    </source>
</evidence>
<evidence type="ECO:0000259" key="8">
    <source>
        <dbReference type="PROSITE" id="PS51192"/>
    </source>
</evidence>
<dbReference type="FunFam" id="3.40.50.300:FF:000861">
    <property type="entry name" value="Fanconi anemia, complementation group M"/>
    <property type="match status" value="1"/>
</dbReference>
<dbReference type="InterPro" id="IPR014001">
    <property type="entry name" value="Helicase_ATP-bd"/>
</dbReference>
<protein>
    <submittedName>
        <fullName evidence="11">Fanconi anemia group M protein</fullName>
    </submittedName>
</protein>
<comment type="subcellular location">
    <subcellularLocation>
        <location evidence="1">Nucleus</location>
    </subcellularLocation>
</comment>
<keyword evidence="7" id="KW-0539">Nucleus</keyword>
<dbReference type="Gene3D" id="3.40.50.10130">
    <property type="match status" value="1"/>
</dbReference>
<name>A0A5S6QQQ2_TRIMR</name>
<dbReference type="InterPro" id="IPR011545">
    <property type="entry name" value="DEAD/DEAH_box_helicase_dom"/>
</dbReference>
<dbReference type="CDD" id="cd18033">
    <property type="entry name" value="DEXDc_FANCM"/>
    <property type="match status" value="1"/>
</dbReference>
<dbReference type="PANTHER" id="PTHR14025">
    <property type="entry name" value="FANCONI ANEMIA GROUP M FANCM FAMILY MEMBER"/>
    <property type="match status" value="1"/>
</dbReference>
<evidence type="ECO:0000256" key="4">
    <source>
        <dbReference type="ARBA" id="ARBA00022801"/>
    </source>
</evidence>
<dbReference type="Gene3D" id="1.10.150.20">
    <property type="entry name" value="5' to 3' exonuclease, C-terminal subdomain"/>
    <property type="match status" value="1"/>
</dbReference>
<keyword evidence="4" id="KW-0378">Hydrolase</keyword>
<dbReference type="CDD" id="cd18801">
    <property type="entry name" value="SF2_C_FANCM_Hef"/>
    <property type="match status" value="1"/>
</dbReference>
<dbReference type="STRING" id="70415.A0A5S6QQQ2"/>
<keyword evidence="3" id="KW-0547">Nucleotide-binding</keyword>
<dbReference type="SMART" id="SM00487">
    <property type="entry name" value="DEXDc"/>
    <property type="match status" value="1"/>
</dbReference>
<organism evidence="10 11">
    <name type="scientific">Trichuris muris</name>
    <name type="common">Mouse whipworm</name>
    <dbReference type="NCBI Taxonomy" id="70415"/>
    <lineage>
        <taxon>Eukaryota</taxon>
        <taxon>Metazoa</taxon>
        <taxon>Ecdysozoa</taxon>
        <taxon>Nematoda</taxon>
        <taxon>Enoplea</taxon>
        <taxon>Dorylaimia</taxon>
        <taxon>Trichinellida</taxon>
        <taxon>Trichuridae</taxon>
        <taxon>Trichuris</taxon>
    </lineage>
</organism>
<evidence type="ECO:0000256" key="5">
    <source>
        <dbReference type="ARBA" id="ARBA00022806"/>
    </source>
</evidence>
<dbReference type="Proteomes" id="UP000046395">
    <property type="component" value="Unassembled WGS sequence"/>
</dbReference>
<evidence type="ECO:0000256" key="6">
    <source>
        <dbReference type="ARBA" id="ARBA00022840"/>
    </source>
</evidence>
<evidence type="ECO:0000256" key="7">
    <source>
        <dbReference type="ARBA" id="ARBA00023242"/>
    </source>
</evidence>
<dbReference type="Pfam" id="PF00271">
    <property type="entry name" value="Helicase_C"/>
    <property type="match status" value="1"/>
</dbReference>
<accession>A0A5S6QQQ2</accession>
<dbReference type="GO" id="GO:0000400">
    <property type="term" value="F:four-way junction DNA binding"/>
    <property type="evidence" value="ECO:0007669"/>
    <property type="project" value="TreeGrafter"/>
</dbReference>
<proteinExistence type="inferred from homology"/>
<dbReference type="GO" id="GO:0009378">
    <property type="term" value="F:four-way junction helicase activity"/>
    <property type="evidence" value="ECO:0007669"/>
    <property type="project" value="TreeGrafter"/>
</dbReference>
<dbReference type="SUPFAM" id="SSF52540">
    <property type="entry name" value="P-loop containing nucleoside triphosphate hydrolases"/>
    <property type="match status" value="1"/>
</dbReference>
<dbReference type="InterPro" id="IPR011335">
    <property type="entry name" value="Restrct_endonuc-II-like"/>
</dbReference>
<evidence type="ECO:0000259" key="9">
    <source>
        <dbReference type="PROSITE" id="PS51194"/>
    </source>
</evidence>
<evidence type="ECO:0000256" key="1">
    <source>
        <dbReference type="ARBA" id="ARBA00004123"/>
    </source>
</evidence>
<dbReference type="GO" id="GO:0045003">
    <property type="term" value="P:double-strand break repair via synthesis-dependent strand annealing"/>
    <property type="evidence" value="ECO:0007669"/>
    <property type="project" value="TreeGrafter"/>
</dbReference>
<dbReference type="InterPro" id="IPR039686">
    <property type="entry name" value="FANCM/Mph1-like_ID"/>
</dbReference>
<dbReference type="GO" id="GO:0043138">
    <property type="term" value="F:3'-5' DNA helicase activity"/>
    <property type="evidence" value="ECO:0007669"/>
    <property type="project" value="InterPro"/>
</dbReference>
<keyword evidence="6" id="KW-0067">ATP-binding</keyword>
<sequence>MAGQRNLREVWEKNTTWTKYPKHPSHPETIEAREVNGASCFSSRKNALENSSSNHWSLESEAFSDLPTEGANAGCTKIVGNASEDGFDERAGRTWIYPTNVPVRKYQLEISEKALFYNTLVTLPTGLGKTLIAAVVMYNFYRWYPSGKVVFMAPTKPLVSQQMEACRTLMGIPQDSISEMTGSKLPALRKGEWERKRVFFLTPQVLLNDLSRAACPVRQVKCLVVDEAHRATGNHAYCEVIRELLKYGNKFRVLALSATPGSNIKTVQQVISNLLIAHLEIRTDDSPEIQQYTHGREIEKVIVPMDGAMLALAEKYADVLQVYLSRLSEERLLKSVNVKYYSKCIILRERERFRAQNTYSSSAKNRIEHWFSICITLYHGYELMTMHGFKSLYNYLTEKVYGNESNSWLRSELLRVSQFVEVYETLENLFNSYTEALYTQKKTLSNDSLDEENFDTRLATTLDIARCSHPKILKLIHILVEHFRSNQQLVTSTRVIIFSSYRDSVREITEVLENLRPLVRPMQFLGQSSGRGLNKGISQKKQLAVIKEFEKGDYNTLVATCVGEEGLDIGEVDLIVCYDAPTSPIRLVQRMGRTGRKRHGKILLLVTEGKEHLMQLQSESSRDAIHKTMKGKLSSFVLYNANPRMVPATLKPMCLQVNTACHSPLSKDLEKRVSCTTAQKRGDQESLAPSFGIDKKTMRSSCSKRFLLTLQPNDGALAKDLLVPLDYQDKTERCFLIEHSKICKALVTMVSKWGLKSAHVKEENNVAETSGLTDTMKRSAYQLESAGRPGGCGSDVIFNAIGIEKSLNETFACIPNICSAKNDARSDDEMDSIFEGEICMLADIMAKAVNSHFGIDIKISSTVSHSDNGWEKRNKDEMDVRISDQRSFLENVINPIFDANSSTETCANTCTDNVRVRGELLDQADENIESAVSLSGTQEADIEPANVELMTNKVAFDSSKVVFCEEHGELDISNFDLGFDIEPFGESVDQASQGPLTSVCSKTPPSEYCEVIYSPVSKKNSVSCFTDDESDIAEFTVPSEDVTPSARCKTAVPNSKFRRSGSSFILSQADVSLHSGESVSADEEEGTSDHTLDDPCFLDNSDHINSRLALTASQMRGVYVRSLNDSRASQARRLKLVFRKKSGEYEDTSSDGESEASTDIFDSFVVPNDFVEFEEASELECSVNNPKEGRCEKGSNKKRDIKKKRRVLICDTSDSDESVEVPVGDALLPKLSECKPTLLKSPVVQISSEPVLSGGTHWVPSLAAGAKSSENVDLKDNKIAQQNSLMEPVVLIGAHQISSAQHMASTLRTSFGITAYVCTLLDYDYVLSNRMVCKRMLYADFANPVTCGKVRKGLISLLSFFSRVVLLLEKDKPKNKFYTKETASMLELPHSKVVDNALASFFFEPRIKVVFADSVDDSAAVLAQLVHSEAHLGHGIQWDLNLNDRELQMLKFFRFVDHTTYVVALNLTKSFGSLEAVMRSNPDDLISKGKMLRHRAEIFYHFVNECVDTGDL</sequence>
<dbReference type="SUPFAM" id="SSF52980">
    <property type="entry name" value="Restriction endonuclease-like"/>
    <property type="match status" value="1"/>
</dbReference>
<dbReference type="Pfam" id="PF00270">
    <property type="entry name" value="DEAD"/>
    <property type="match status" value="1"/>
</dbReference>
<keyword evidence="5" id="KW-0347">Helicase</keyword>